<name>A0A914WHQ9_9BILA</name>
<evidence type="ECO:0000313" key="4">
    <source>
        <dbReference type="WBParaSite" id="PSAMB.scaffold4044size15887.g23296.t1"/>
    </source>
</evidence>
<feature type="chain" id="PRO_5037000919" evidence="2">
    <location>
        <begin position="22"/>
        <end position="358"/>
    </location>
</feature>
<dbReference type="Proteomes" id="UP000887566">
    <property type="component" value="Unplaced"/>
</dbReference>
<keyword evidence="2" id="KW-0732">Signal</keyword>
<feature type="region of interest" description="Disordered" evidence="1">
    <location>
        <begin position="206"/>
        <end position="243"/>
    </location>
</feature>
<evidence type="ECO:0000313" key="3">
    <source>
        <dbReference type="Proteomes" id="UP000887566"/>
    </source>
</evidence>
<feature type="compositionally biased region" description="Low complexity" evidence="1">
    <location>
        <begin position="212"/>
        <end position="230"/>
    </location>
</feature>
<evidence type="ECO:0000256" key="1">
    <source>
        <dbReference type="SAM" id="MobiDB-lite"/>
    </source>
</evidence>
<proteinExistence type="predicted"/>
<sequence length="358" mass="38995">MITRKSIVLAAVCLFISPGIAHPPWILRPPQDDGDYRRTLQIVPPIARAIGRLARDEWTMQRDQPFSSLNPEDSSLLLEAIRSGDKERVVAEMQRIWGQMSDEQRQAVISRYHAISNSRRIVTRGKGRSGRGHHILVSELSNALRARIIQMRKEGMPRSTGRSARGHHILVSELSNALRARIIQMRKEGMPRSTILHELKKTYEQVSRGIHSGESSSGPTSSSEFDLGASLAGGAGGDSHTATEDRVGAFGEVDGTSDFEGAFIARSSTEISKFSPDGESSFEEEQEGGRREKIFSVSTTTVDPGSDLLGTLLKGKIGDVDWMGMLTGNNGEVDAEHGNALAQLLGNGNFLNLLGPAD</sequence>
<feature type="signal peptide" evidence="2">
    <location>
        <begin position="1"/>
        <end position="21"/>
    </location>
</feature>
<dbReference type="WBParaSite" id="PSAMB.scaffold4044size15887.g23296.t1">
    <property type="protein sequence ID" value="PSAMB.scaffold4044size15887.g23296.t1"/>
    <property type="gene ID" value="PSAMB.scaffold4044size15887.g23296"/>
</dbReference>
<protein>
    <submittedName>
        <fullName evidence="4">Uncharacterized protein</fullName>
    </submittedName>
</protein>
<reference evidence="4" key="1">
    <citation type="submission" date="2022-11" db="UniProtKB">
        <authorList>
            <consortium name="WormBaseParasite"/>
        </authorList>
    </citation>
    <scope>IDENTIFICATION</scope>
</reference>
<organism evidence="3 4">
    <name type="scientific">Plectus sambesii</name>
    <dbReference type="NCBI Taxonomy" id="2011161"/>
    <lineage>
        <taxon>Eukaryota</taxon>
        <taxon>Metazoa</taxon>
        <taxon>Ecdysozoa</taxon>
        <taxon>Nematoda</taxon>
        <taxon>Chromadorea</taxon>
        <taxon>Plectida</taxon>
        <taxon>Plectina</taxon>
        <taxon>Plectoidea</taxon>
        <taxon>Plectidae</taxon>
        <taxon>Plectus</taxon>
    </lineage>
</organism>
<accession>A0A914WHQ9</accession>
<evidence type="ECO:0000256" key="2">
    <source>
        <dbReference type="SAM" id="SignalP"/>
    </source>
</evidence>
<dbReference type="AlphaFoldDB" id="A0A914WHQ9"/>
<keyword evidence="3" id="KW-1185">Reference proteome</keyword>